<feature type="transmembrane region" description="Helical" evidence="1">
    <location>
        <begin position="176"/>
        <end position="198"/>
    </location>
</feature>
<evidence type="ECO:0000256" key="1">
    <source>
        <dbReference type="SAM" id="Phobius"/>
    </source>
</evidence>
<dbReference type="EMBL" id="CAXLJM020000148">
    <property type="protein sequence ID" value="CAL8142555.1"/>
    <property type="molecule type" value="Genomic_DNA"/>
</dbReference>
<sequence>MADVPTQFFRGLGASEKSPKSTSFSSWHELLKNPNESDHYCQEFATYEREVANNLGYFAISKTRFIKTNSQEYLITSTSPLALLIYWAFYCNTFIKAIFLAFLVADYFGPVVFLDKIAALDYILCVGIVLCGLSVWYLRYPLHEILSAVWKIENSIMKNLGCVKELKSKVERHHRATVWIHLGIVWIGCTCLGIQFYADPKYCAFTYSAFEMDTWWLKIIFCAHEFFFMMTPWNVNVATTSLCTIEGVSLANLINGMTESLNSLYKNEPENLQRLSGKMYLNPKKISPGTEYNIERLIFDYKQLILISDRFNEWVAYKVLAVHGCSYCQFISDVFVAIQVLKLPGTGFMDVWFYLEDCLAGVYMIYRAYSCMSLVSTASKKFLRALQEYLLFNNPHRRLHVVMAVCQHVSGTAVQFPILEFLDKIGVTLYLLMYGVVALSFTIWFSRYPLFEILAQNWMIGNSVFKSLGHPSKLKQRIDESHQSTVWIHLTISWIGCFCYLVQYYADPKYCSWTYAFIKEENWILFIIFGIHEFMVMFHAWNLMVSSNSLLTFQASFFTNIIEEMTKTVEKICVRKERTKYIRSGNQRVGKVLETKSVSFGTDYSIDNLIRDYKSLMLISNQLNQSLSYKTIFLHACGYCQFIADVFLAVQILRLPGTGVMDIWFFIEDSIASMFMIYRVYKFMSKVNPASQDFLNALDYYISFPNSERIRLRRIIKTLRNVSMKIGPCSVVPATVLSAMDLLSSYYIVVALWK</sequence>
<evidence type="ECO:0000313" key="3">
    <source>
        <dbReference type="Proteomes" id="UP001642540"/>
    </source>
</evidence>
<keyword evidence="1" id="KW-1133">Transmembrane helix</keyword>
<evidence type="ECO:0000313" key="2">
    <source>
        <dbReference type="EMBL" id="CAL8142555.1"/>
    </source>
</evidence>
<feature type="transmembrane region" description="Helical" evidence="1">
    <location>
        <begin position="81"/>
        <end position="105"/>
    </location>
</feature>
<feature type="transmembrane region" description="Helical" evidence="1">
    <location>
        <begin position="485"/>
        <end position="503"/>
    </location>
</feature>
<reference evidence="2 3" key="1">
    <citation type="submission" date="2024-08" db="EMBL/GenBank/DDBJ databases">
        <authorList>
            <person name="Cucini C."/>
            <person name="Frati F."/>
        </authorList>
    </citation>
    <scope>NUCLEOTIDE SEQUENCE [LARGE SCALE GENOMIC DNA]</scope>
</reference>
<comment type="caution">
    <text evidence="2">The sequence shown here is derived from an EMBL/GenBank/DDBJ whole genome shotgun (WGS) entry which is preliminary data.</text>
</comment>
<feature type="transmembrane region" description="Helical" evidence="1">
    <location>
        <begin position="523"/>
        <end position="541"/>
    </location>
</feature>
<proteinExistence type="predicted"/>
<evidence type="ECO:0008006" key="4">
    <source>
        <dbReference type="Google" id="ProtNLM"/>
    </source>
</evidence>
<keyword evidence="1" id="KW-0812">Transmembrane</keyword>
<dbReference type="Proteomes" id="UP001642540">
    <property type="component" value="Unassembled WGS sequence"/>
</dbReference>
<feature type="transmembrane region" description="Helical" evidence="1">
    <location>
        <begin position="425"/>
        <end position="445"/>
    </location>
</feature>
<organism evidence="2 3">
    <name type="scientific">Orchesella dallaii</name>
    <dbReference type="NCBI Taxonomy" id="48710"/>
    <lineage>
        <taxon>Eukaryota</taxon>
        <taxon>Metazoa</taxon>
        <taxon>Ecdysozoa</taxon>
        <taxon>Arthropoda</taxon>
        <taxon>Hexapoda</taxon>
        <taxon>Collembola</taxon>
        <taxon>Entomobryomorpha</taxon>
        <taxon>Entomobryoidea</taxon>
        <taxon>Orchesellidae</taxon>
        <taxon>Orchesellinae</taxon>
        <taxon>Orchesella</taxon>
    </lineage>
</organism>
<keyword evidence="1" id="KW-0472">Membrane</keyword>
<protein>
    <recommendedName>
        <fullName evidence="4">Gustatory receptor</fullName>
    </recommendedName>
</protein>
<gene>
    <name evidence="2" type="ORF">ODALV1_LOCUS29084</name>
</gene>
<accession>A0ABP1S335</accession>
<keyword evidence="3" id="KW-1185">Reference proteome</keyword>
<feature type="transmembrane region" description="Helical" evidence="1">
    <location>
        <begin position="117"/>
        <end position="138"/>
    </location>
</feature>
<name>A0ABP1S335_9HEXA</name>